<reference evidence="2 3" key="1">
    <citation type="submission" date="2009-04" db="EMBL/GenBank/DDBJ databases">
        <authorList>
            <person name="Qin X."/>
            <person name="Bachman B."/>
            <person name="Battles P."/>
            <person name="Bell A."/>
            <person name="Bess C."/>
            <person name="Bickham C."/>
            <person name="Chaboub L."/>
            <person name="Chen D."/>
            <person name="Coyle M."/>
            <person name="Deiros D.R."/>
            <person name="Dinh H."/>
            <person name="Forbes L."/>
            <person name="Fowler G."/>
            <person name="Francisco L."/>
            <person name="Fu Q."/>
            <person name="Gubbala S."/>
            <person name="Hale W."/>
            <person name="Han Y."/>
            <person name="Hemphill L."/>
            <person name="Highlander S.K."/>
            <person name="Hirani K."/>
            <person name="Hogues M."/>
            <person name="Jackson L."/>
            <person name="Jakkamsetti A."/>
            <person name="Javaid M."/>
            <person name="Jiang H."/>
            <person name="Korchina V."/>
            <person name="Kovar C."/>
            <person name="Lara F."/>
            <person name="Lee S."/>
            <person name="Mata R."/>
            <person name="Mathew T."/>
            <person name="Moen C."/>
            <person name="Morales K."/>
            <person name="Munidasa M."/>
            <person name="Nazareth L."/>
            <person name="Ngo R."/>
            <person name="Nguyen L."/>
            <person name="Okwuonu G."/>
            <person name="Ongeri F."/>
            <person name="Patil S."/>
            <person name="Petrosino J."/>
            <person name="Pham C."/>
            <person name="Pham P."/>
            <person name="Pu L.-L."/>
            <person name="Puazo M."/>
            <person name="Raj R."/>
            <person name="Reid J."/>
            <person name="Rouhana J."/>
            <person name="Saada N."/>
            <person name="Shang Y."/>
            <person name="Simmons D."/>
            <person name="Thornton R."/>
            <person name="Warren J."/>
            <person name="Weissenberger G."/>
            <person name="Zhang J."/>
            <person name="Zhang L."/>
            <person name="Zhou C."/>
            <person name="Zhu D."/>
            <person name="Muzny D."/>
            <person name="Worley K."/>
            <person name="Gibbs R."/>
        </authorList>
    </citation>
    <scope>NUCLEOTIDE SEQUENCE [LARGE SCALE GENOMIC DNA]</scope>
    <source>
        <strain evidence="2 3">ATCC 43531</strain>
    </source>
</reference>
<dbReference type="OrthoDB" id="3948624at2"/>
<gene>
    <name evidence="2" type="ORF">HMPREF0908_0509</name>
</gene>
<evidence type="ECO:0000313" key="3">
    <source>
        <dbReference type="Proteomes" id="UP000005309"/>
    </source>
</evidence>
<accession>C4V1Q6</accession>
<dbReference type="EMBL" id="ACLA01000006">
    <property type="protein sequence ID" value="EEQ49193.1"/>
    <property type="molecule type" value="Genomic_DNA"/>
</dbReference>
<protein>
    <submittedName>
        <fullName evidence="2">Uncharacterized protein</fullName>
    </submittedName>
</protein>
<dbReference type="HOGENOM" id="CLU_018178_0_0_9"/>
<dbReference type="STRING" id="638302.HMPREF0908_0509"/>
<keyword evidence="1" id="KW-1133">Transmembrane helix</keyword>
<dbReference type="Proteomes" id="UP000005309">
    <property type="component" value="Unassembled WGS sequence"/>
</dbReference>
<evidence type="ECO:0000256" key="1">
    <source>
        <dbReference type="SAM" id="Phobius"/>
    </source>
</evidence>
<keyword evidence="1" id="KW-0812">Transmembrane</keyword>
<dbReference type="AlphaFoldDB" id="C4V1Q6"/>
<proteinExistence type="predicted"/>
<dbReference type="eggNOG" id="ENOG502ZA5S">
    <property type="taxonomic scope" value="Bacteria"/>
</dbReference>
<name>C4V1Q6_9FIRM</name>
<sequence>MSDTIYIEPDLSYLEDRLDALGDFVGAAQSEIHAVGRSVDDLRGDVETLTQDFHTYAAKQELTNRIQLAEIRLVKLRQEIEHRFGHYAEIRRMARGILEANDLAVVRQDTLRAAAEELMLRAPGYWLAPALVALAAWISDEEEVANRACAEALHRDDERTSLFFALVCRRFGRKETSLHWLQRYFAGLDGGALDRKAGIVIDAYVSGLLGRDADGLIRRRIDGWIDRFSRVYSFADAQEKRWYEAMKAMCPDPPAEGSFPYLRVHTDRSVSEALERTLSCARLYEKLSTHFQQIVAQTAPPRTLKQQLDSILERLAADFDAAEKPLHMESILEKLVIHEGGREDRARRILAEKVKAFDERRDFMQLLSDAAMHPQEMQASPALQKMALALGRDSILSAFRDIVAENRAAIPQTIKFRILAFDNETEDGSNEEKLLRLFVTWNDLKRMIRMRPYELSSQEKLFRWIWLLPVLLGLYGGEVYWTALGIAAGAVIFNAYIKAKKRMDSIHTSITEEYQKQEEEGKQMLRGVIAEIVDYRTEIARLDAESEKVIDFLQGLNPAQFIGSADGSRRVRV</sequence>
<feature type="transmembrane region" description="Helical" evidence="1">
    <location>
        <begin position="464"/>
        <end position="497"/>
    </location>
</feature>
<evidence type="ECO:0000313" key="2">
    <source>
        <dbReference type="EMBL" id="EEQ49193.1"/>
    </source>
</evidence>
<dbReference type="RefSeq" id="WP_006690772.1">
    <property type="nucleotide sequence ID" value="NZ_GG694007.1"/>
</dbReference>
<organism evidence="2 3">
    <name type="scientific">Selenomonas flueggei ATCC 43531</name>
    <dbReference type="NCBI Taxonomy" id="638302"/>
    <lineage>
        <taxon>Bacteria</taxon>
        <taxon>Bacillati</taxon>
        <taxon>Bacillota</taxon>
        <taxon>Negativicutes</taxon>
        <taxon>Selenomonadales</taxon>
        <taxon>Selenomonadaceae</taxon>
        <taxon>Selenomonas</taxon>
    </lineage>
</organism>
<comment type="caution">
    <text evidence="2">The sequence shown here is derived from an EMBL/GenBank/DDBJ whole genome shotgun (WGS) entry which is preliminary data.</text>
</comment>
<keyword evidence="1" id="KW-0472">Membrane</keyword>
<keyword evidence="3" id="KW-1185">Reference proteome</keyword>